<dbReference type="InterPro" id="IPR026045">
    <property type="entry name" value="Ferric-bd"/>
</dbReference>
<dbReference type="PANTHER" id="PTHR30006">
    <property type="entry name" value="THIAMINE-BINDING PERIPLASMIC PROTEIN-RELATED"/>
    <property type="match status" value="1"/>
</dbReference>
<name>A0ABX7BXR1_9HYPH</name>
<dbReference type="Pfam" id="PF13343">
    <property type="entry name" value="SBP_bac_6"/>
    <property type="match status" value="1"/>
</dbReference>
<dbReference type="SUPFAM" id="SSF53850">
    <property type="entry name" value="Periplasmic binding protein-like II"/>
    <property type="match status" value="1"/>
</dbReference>
<dbReference type="InterPro" id="IPR001188">
    <property type="entry name" value="Sperm_putr-bd"/>
</dbReference>
<evidence type="ECO:0000313" key="3">
    <source>
        <dbReference type="EMBL" id="QQR36739.1"/>
    </source>
</evidence>
<accession>A0ABX7BXR1</accession>
<dbReference type="PANTHER" id="PTHR30006:SF2">
    <property type="entry name" value="ABC TRANSPORTER SUBSTRATE-BINDING PROTEIN"/>
    <property type="match status" value="1"/>
</dbReference>
<reference evidence="3 4" key="1">
    <citation type="submission" date="2021-01" db="EMBL/GenBank/DDBJ databases">
        <title>Genome seq and assembly of Devosia sp. G19.</title>
        <authorList>
            <person name="Chhetri G."/>
        </authorList>
    </citation>
    <scope>NUCLEOTIDE SEQUENCE [LARGE SCALE GENOMIC DNA]</scope>
    <source>
        <strain evidence="3 4">G19</strain>
    </source>
</reference>
<dbReference type="PRINTS" id="PR00909">
    <property type="entry name" value="SPERMDNBNDNG"/>
</dbReference>
<evidence type="ECO:0000256" key="2">
    <source>
        <dbReference type="SAM" id="SignalP"/>
    </source>
</evidence>
<organism evidence="3 4">
    <name type="scientific">Devosia oryziradicis</name>
    <dbReference type="NCBI Taxonomy" id="2801335"/>
    <lineage>
        <taxon>Bacteria</taxon>
        <taxon>Pseudomonadati</taxon>
        <taxon>Pseudomonadota</taxon>
        <taxon>Alphaproteobacteria</taxon>
        <taxon>Hyphomicrobiales</taxon>
        <taxon>Devosiaceae</taxon>
        <taxon>Devosia</taxon>
    </lineage>
</organism>
<dbReference type="RefSeq" id="WP_201659187.1">
    <property type="nucleotide sequence ID" value="NZ_CP068047.1"/>
</dbReference>
<dbReference type="EMBL" id="CP068047">
    <property type="protein sequence ID" value="QQR36739.1"/>
    <property type="molecule type" value="Genomic_DNA"/>
</dbReference>
<protein>
    <submittedName>
        <fullName evidence="3">ABC transporter substrate-binding protein</fullName>
    </submittedName>
</protein>
<keyword evidence="4" id="KW-1185">Reference proteome</keyword>
<keyword evidence="1 2" id="KW-0732">Signal</keyword>
<evidence type="ECO:0000256" key="1">
    <source>
        <dbReference type="ARBA" id="ARBA00022729"/>
    </source>
</evidence>
<feature type="signal peptide" evidence="2">
    <location>
        <begin position="1"/>
        <end position="22"/>
    </location>
</feature>
<dbReference type="Gene3D" id="3.40.190.10">
    <property type="entry name" value="Periplasmic binding protein-like II"/>
    <property type="match status" value="2"/>
</dbReference>
<dbReference type="PIRSF" id="PIRSF002825">
    <property type="entry name" value="CfbpA"/>
    <property type="match status" value="1"/>
</dbReference>
<dbReference type="CDD" id="cd13544">
    <property type="entry name" value="PBP2_Fbp_like_1"/>
    <property type="match status" value="1"/>
</dbReference>
<gene>
    <name evidence="3" type="ORF">JI749_03655</name>
</gene>
<evidence type="ECO:0000313" key="4">
    <source>
        <dbReference type="Proteomes" id="UP000595460"/>
    </source>
</evidence>
<feature type="chain" id="PRO_5046051672" evidence="2">
    <location>
        <begin position="23"/>
        <end position="342"/>
    </location>
</feature>
<sequence>MRLLNALTAMTMLGVAATPAMALEGNLNVYCSVQVEWCEAIATEFQKATGVNVNMTQKGSGEVLAQIIAEGENPKGDVWFGGTGDPHLIAAASELTEIYESPNLANLHEWAHQQYGAASGRSVGIYSGAIGFGYNTELLADKGVEPPQCWADLLKPEYAGEIQMANPNSSGTAYVVIATLVQLMGEEEAFAYLKALHSSINTYQRSGTGPIKAVGRGETSVSISFVHDAVTEANAGFPVGYSIPCEGTGYEVGSMSIISGAPNEENARAFYDYALTAEAQRLGYEVAKQLQMPSNKDAPLPPNAPDLSKITLIDYDFRTFGAEAARTHLISRWDSEIGAMPQ</sequence>
<proteinExistence type="predicted"/>
<dbReference type="Proteomes" id="UP000595460">
    <property type="component" value="Chromosome"/>
</dbReference>